<protein>
    <submittedName>
        <fullName evidence="3">Uncharacterized protein</fullName>
    </submittedName>
</protein>
<evidence type="ECO:0000313" key="3">
    <source>
        <dbReference type="EMBL" id="KAL1835351.1"/>
    </source>
</evidence>
<gene>
    <name evidence="3" type="ORF">VTK73DRAFT_5747</name>
</gene>
<feature type="transmembrane region" description="Helical" evidence="2">
    <location>
        <begin position="164"/>
        <end position="185"/>
    </location>
</feature>
<organism evidence="3 4">
    <name type="scientific">Phialemonium thermophilum</name>
    <dbReference type="NCBI Taxonomy" id="223376"/>
    <lineage>
        <taxon>Eukaryota</taxon>
        <taxon>Fungi</taxon>
        <taxon>Dikarya</taxon>
        <taxon>Ascomycota</taxon>
        <taxon>Pezizomycotina</taxon>
        <taxon>Sordariomycetes</taxon>
        <taxon>Sordariomycetidae</taxon>
        <taxon>Cephalothecales</taxon>
        <taxon>Cephalothecaceae</taxon>
        <taxon>Phialemonium</taxon>
    </lineage>
</organism>
<reference evidence="3 4" key="1">
    <citation type="journal article" date="2024" name="Commun. Biol.">
        <title>Comparative genomic analysis of thermophilic fungi reveals convergent evolutionary adaptations and gene losses.</title>
        <authorList>
            <person name="Steindorff A.S."/>
            <person name="Aguilar-Pontes M.V."/>
            <person name="Robinson A.J."/>
            <person name="Andreopoulos B."/>
            <person name="LaButti K."/>
            <person name="Kuo A."/>
            <person name="Mondo S."/>
            <person name="Riley R."/>
            <person name="Otillar R."/>
            <person name="Haridas S."/>
            <person name="Lipzen A."/>
            <person name="Grimwood J."/>
            <person name="Schmutz J."/>
            <person name="Clum A."/>
            <person name="Reid I.D."/>
            <person name="Moisan M.C."/>
            <person name="Butler G."/>
            <person name="Nguyen T.T.M."/>
            <person name="Dewar K."/>
            <person name="Conant G."/>
            <person name="Drula E."/>
            <person name="Henrissat B."/>
            <person name="Hansel C."/>
            <person name="Singer S."/>
            <person name="Hutchinson M.I."/>
            <person name="de Vries R.P."/>
            <person name="Natvig D.O."/>
            <person name="Powell A.J."/>
            <person name="Tsang A."/>
            <person name="Grigoriev I.V."/>
        </authorList>
    </citation>
    <scope>NUCLEOTIDE SEQUENCE [LARGE SCALE GENOMIC DNA]</scope>
    <source>
        <strain evidence="3 4">ATCC 24622</strain>
    </source>
</reference>
<keyword evidence="4" id="KW-1185">Reference proteome</keyword>
<name>A0ABR3V1T6_9PEZI</name>
<evidence type="ECO:0000256" key="2">
    <source>
        <dbReference type="SAM" id="Phobius"/>
    </source>
</evidence>
<keyword evidence="2" id="KW-0812">Transmembrane</keyword>
<dbReference type="Proteomes" id="UP001586593">
    <property type="component" value="Unassembled WGS sequence"/>
</dbReference>
<keyword evidence="2" id="KW-1133">Transmembrane helix</keyword>
<evidence type="ECO:0000313" key="4">
    <source>
        <dbReference type="Proteomes" id="UP001586593"/>
    </source>
</evidence>
<comment type="caution">
    <text evidence="3">The sequence shown here is derived from an EMBL/GenBank/DDBJ whole genome shotgun (WGS) entry which is preliminary data.</text>
</comment>
<feature type="region of interest" description="Disordered" evidence="1">
    <location>
        <begin position="192"/>
        <end position="223"/>
    </location>
</feature>
<proteinExistence type="predicted"/>
<evidence type="ECO:0000256" key="1">
    <source>
        <dbReference type="SAM" id="MobiDB-lite"/>
    </source>
</evidence>
<dbReference type="EMBL" id="JAZHXJ010003204">
    <property type="protein sequence ID" value="KAL1835351.1"/>
    <property type="molecule type" value="Genomic_DNA"/>
</dbReference>
<keyword evidence="2" id="KW-0472">Membrane</keyword>
<sequence>MRYSTLGSLGFSRSPADSNKVVTGGVKTPLASSACSCVRDGGRVVEPQRLAPLVDLALLVGGRGRGLGRRRLGVGVGVGGGGGGGRGEGGRAAAAAEEVGEEAGEGIAVVRGRGVLEPRGRRAGTRLGEGVGGRAQALAVVLEGGVGRRLGHVVRCLLRRARGFGWILAGVAVAVALLLVVVVVVRQPGPRPRAGDVGAGQLGPSGADDGLDEAGLPPGLLDAPQALPVQEEEAAGAQRHDAVVDDVGVDGAVAELLEGHVGGAGGQDAQERLGLGLRGAVDAPVGVLAQVADEGAPAVAGDGRGAPGEAQVLAGAADEPKVQRELDVQRVLVVQAEEGGGQGDEAMA</sequence>
<accession>A0ABR3V1T6</accession>